<dbReference type="ExpressionAtlas" id="A0A317Y2T0">
    <property type="expression patterns" value="baseline and differential"/>
</dbReference>
<dbReference type="InterPro" id="IPR002937">
    <property type="entry name" value="Amino_oxidase"/>
</dbReference>
<gene>
    <name evidence="2" type="primary">PAO3_3</name>
    <name evidence="2" type="ORF">Zm00014a_016610</name>
</gene>
<sequence length="414" mass="47924">MEPVVLNRERAAADRLKRMPMLFDDYRDEDFYGLPRKYSIVARVEVKFLIEPRFRDRQHFVLSDINGAKIEAITYMYETVKHFDNLLHEKHVYKMHNVKFNLHPGEFNFRHLNGPMELCLDQQAIVEPYIVPIQMAPFPKQILLNLADIAELPNRTLVDIMAVVVHLDTIHRTMWGPFRKIVIMDASGYDKLLRVAIKNSNYSQFVVGETYHRLVFLDSSNISNVFGKVFETILEETGKLREGTNEDMSIAKAIAIVMDRNPQLRQEGIAHEVLQWYLCRMEGWFATDADSISLQGWDQEVLLPGGHGLMVRGYRPVINTLAKGLDIRLNHKVLEIVRHRNRVEVTVSSGQTFVADTAVVTVPLGIWYGFFKEIDAKKKRGQVLRAPQYLKRVCYILKAVVWARRIRQELMTSG</sequence>
<protein>
    <submittedName>
        <fullName evidence="2">Polyamine oxidase 3</fullName>
    </submittedName>
</protein>
<dbReference type="SUPFAM" id="SSF51905">
    <property type="entry name" value="FAD/NAD(P)-binding domain"/>
    <property type="match status" value="1"/>
</dbReference>
<accession>A0A317Y2T0</accession>
<dbReference type="InterPro" id="IPR036188">
    <property type="entry name" value="FAD/NAD-bd_sf"/>
</dbReference>
<dbReference type="PANTHER" id="PTHR48299:SF2">
    <property type="entry name" value="ATP-DEPENDENT DNA HELICASE"/>
    <property type="match status" value="1"/>
</dbReference>
<proteinExistence type="predicted"/>
<organism evidence="2">
    <name type="scientific">Zea mays</name>
    <name type="common">Maize</name>
    <dbReference type="NCBI Taxonomy" id="4577"/>
    <lineage>
        <taxon>Eukaryota</taxon>
        <taxon>Viridiplantae</taxon>
        <taxon>Streptophyta</taxon>
        <taxon>Embryophyta</taxon>
        <taxon>Tracheophyta</taxon>
        <taxon>Spermatophyta</taxon>
        <taxon>Magnoliopsida</taxon>
        <taxon>Liliopsida</taxon>
        <taxon>Poales</taxon>
        <taxon>Poaceae</taxon>
        <taxon>PACMAD clade</taxon>
        <taxon>Panicoideae</taxon>
        <taxon>Andropogonodae</taxon>
        <taxon>Andropogoneae</taxon>
        <taxon>Tripsacinae</taxon>
        <taxon>Zea</taxon>
    </lineage>
</organism>
<dbReference type="Gene3D" id="2.40.50.140">
    <property type="entry name" value="Nucleic acid-binding proteins"/>
    <property type="match status" value="1"/>
</dbReference>
<dbReference type="Pfam" id="PF01593">
    <property type="entry name" value="Amino_oxidase"/>
    <property type="match status" value="1"/>
</dbReference>
<name>A0A317Y2T0_MAIZE</name>
<reference evidence="2" key="1">
    <citation type="journal article" date="2018" name="Nat. Genet.">
        <title>Extensive intraspecific gene order and gene structural variations between Mo17 and other maize genomes.</title>
        <authorList>
            <person name="Sun S."/>
            <person name="Zhou Y."/>
            <person name="Chen J."/>
            <person name="Shi J."/>
            <person name="Zhao H."/>
            <person name="Zhao H."/>
            <person name="Song W."/>
            <person name="Zhang M."/>
            <person name="Cui Y."/>
            <person name="Dong X."/>
            <person name="Liu H."/>
            <person name="Ma X."/>
            <person name="Jiao Y."/>
            <person name="Wang B."/>
            <person name="Wei X."/>
            <person name="Stein J.C."/>
            <person name="Glaubitz J.C."/>
            <person name="Lu F."/>
            <person name="Yu G."/>
            <person name="Liang C."/>
            <person name="Fengler K."/>
            <person name="Li B."/>
            <person name="Rafalski A."/>
            <person name="Schnable P.S."/>
            <person name="Ware D.H."/>
            <person name="Buckler E.S."/>
            <person name="Lai J."/>
        </authorList>
    </citation>
    <scope>NUCLEOTIDE SEQUENCE [LARGE SCALE GENOMIC DNA]</scope>
    <source>
        <tissue evidence="2">Seedling</tissue>
    </source>
</reference>
<dbReference type="EMBL" id="NCVQ01000001">
    <property type="protein sequence ID" value="PWZ52947.1"/>
    <property type="molecule type" value="Genomic_DNA"/>
</dbReference>
<dbReference type="Gene3D" id="3.50.50.60">
    <property type="entry name" value="FAD/NAD(P)-binding domain"/>
    <property type="match status" value="1"/>
</dbReference>
<feature type="domain" description="Amine oxidase" evidence="1">
    <location>
        <begin position="231"/>
        <end position="366"/>
    </location>
</feature>
<dbReference type="Gene3D" id="3.90.660.10">
    <property type="match status" value="1"/>
</dbReference>
<dbReference type="Proteomes" id="UP000251960">
    <property type="component" value="Chromosome 1"/>
</dbReference>
<dbReference type="PANTHER" id="PTHR48299">
    <property type="entry name" value="ACT DOMAIN-CONTAINING PROTEIN ACR9"/>
    <property type="match status" value="1"/>
</dbReference>
<dbReference type="InterPro" id="IPR012340">
    <property type="entry name" value="NA-bd_OB-fold"/>
</dbReference>
<evidence type="ECO:0000259" key="1">
    <source>
        <dbReference type="Pfam" id="PF01593"/>
    </source>
</evidence>
<dbReference type="GO" id="GO:0016491">
    <property type="term" value="F:oxidoreductase activity"/>
    <property type="evidence" value="ECO:0007669"/>
    <property type="project" value="InterPro"/>
</dbReference>
<comment type="caution">
    <text evidence="2">The sequence shown here is derived from an EMBL/GenBank/DDBJ whole genome shotgun (WGS) entry which is preliminary data.</text>
</comment>
<dbReference type="GO" id="GO:0050660">
    <property type="term" value="F:flavin adenine dinucleotide binding"/>
    <property type="evidence" value="ECO:0007669"/>
    <property type="project" value="UniProtKB-ARBA"/>
</dbReference>
<dbReference type="AlphaFoldDB" id="A0A317Y2T0"/>
<evidence type="ECO:0000313" key="2">
    <source>
        <dbReference type="EMBL" id="PWZ52947.1"/>
    </source>
</evidence>